<sequence>MTDSPTSGKTMILTGGTGGIGQAIARRAAADGWAIGFSYASDDAAAATLVAELEAAGARAIGIRGDIADEAQVETLFDAVEAALGPPTALVNNAGITGPIGTFLAATPAVMRRVVDVNLIGTMLCTQRAVRDWTTRSTAGAVVNISSIAAVLGAPNEYVPYAAAKAGVETFTIGLGKELGPTGIRINAVCPGTIQTGIHAKAGEPGRPARVVARVPMGRIGEPDEIATAVLWLLSDEASYVTGTVLKVAGGL</sequence>
<accession>A0A327JWB5</accession>
<dbReference type="Gene3D" id="3.40.50.720">
    <property type="entry name" value="NAD(P)-binding Rossmann-like Domain"/>
    <property type="match status" value="1"/>
</dbReference>
<dbReference type="SUPFAM" id="SSF51735">
    <property type="entry name" value="NAD(P)-binding Rossmann-fold domains"/>
    <property type="match status" value="1"/>
</dbReference>
<evidence type="ECO:0000256" key="1">
    <source>
        <dbReference type="ARBA" id="ARBA00006484"/>
    </source>
</evidence>
<evidence type="ECO:0000313" key="4">
    <source>
        <dbReference type="Proteomes" id="UP000248863"/>
    </source>
</evidence>
<name>A0A327JWB5_9BRAD</name>
<dbReference type="PRINTS" id="PR00081">
    <property type="entry name" value="GDHRDH"/>
</dbReference>
<dbReference type="PANTHER" id="PTHR42760">
    <property type="entry name" value="SHORT-CHAIN DEHYDROGENASES/REDUCTASES FAMILY MEMBER"/>
    <property type="match status" value="1"/>
</dbReference>
<dbReference type="EMBL" id="NPEU01000661">
    <property type="protein sequence ID" value="RAI29875.1"/>
    <property type="molecule type" value="Genomic_DNA"/>
</dbReference>
<dbReference type="AlphaFoldDB" id="A0A327JWB5"/>
<dbReference type="RefSeq" id="WP_111360423.1">
    <property type="nucleotide sequence ID" value="NZ_NHSK01000159.1"/>
</dbReference>
<dbReference type="PANTHER" id="PTHR42760:SF40">
    <property type="entry name" value="3-OXOACYL-[ACYL-CARRIER-PROTEIN] REDUCTASE, CHLOROPLASTIC"/>
    <property type="match status" value="1"/>
</dbReference>
<evidence type="ECO:0000313" key="3">
    <source>
        <dbReference type="EMBL" id="RAI29875.1"/>
    </source>
</evidence>
<dbReference type="InterPro" id="IPR002347">
    <property type="entry name" value="SDR_fam"/>
</dbReference>
<keyword evidence="2" id="KW-0560">Oxidoreductase</keyword>
<keyword evidence="4" id="KW-1185">Reference proteome</keyword>
<dbReference type="OrthoDB" id="20590at2"/>
<organism evidence="3 4">
    <name type="scientific">Rhodoplanes elegans</name>
    <dbReference type="NCBI Taxonomy" id="29408"/>
    <lineage>
        <taxon>Bacteria</taxon>
        <taxon>Pseudomonadati</taxon>
        <taxon>Pseudomonadota</taxon>
        <taxon>Alphaproteobacteria</taxon>
        <taxon>Hyphomicrobiales</taxon>
        <taxon>Nitrobacteraceae</taxon>
        <taxon>Rhodoplanes</taxon>
    </lineage>
</organism>
<reference evidence="3 4" key="1">
    <citation type="submission" date="2017-07" db="EMBL/GenBank/DDBJ databases">
        <title>Draft Genome Sequences of Select Purple Nonsulfur Bacteria.</title>
        <authorList>
            <person name="Lasarre B."/>
            <person name="Mckinlay J.B."/>
        </authorList>
    </citation>
    <scope>NUCLEOTIDE SEQUENCE [LARGE SCALE GENOMIC DNA]</scope>
    <source>
        <strain evidence="3 4">DSM 11907</strain>
    </source>
</reference>
<dbReference type="Proteomes" id="UP000248863">
    <property type="component" value="Unassembled WGS sequence"/>
</dbReference>
<comment type="similarity">
    <text evidence="1">Belongs to the short-chain dehydrogenases/reductases (SDR) family.</text>
</comment>
<evidence type="ECO:0000256" key="2">
    <source>
        <dbReference type="ARBA" id="ARBA00023002"/>
    </source>
</evidence>
<protein>
    <submittedName>
        <fullName evidence="3">Oxidoreductase</fullName>
    </submittedName>
</protein>
<gene>
    <name evidence="3" type="ORF">CH338_28320</name>
</gene>
<dbReference type="GO" id="GO:0030497">
    <property type="term" value="P:fatty acid elongation"/>
    <property type="evidence" value="ECO:0007669"/>
    <property type="project" value="TreeGrafter"/>
</dbReference>
<comment type="caution">
    <text evidence="3">The sequence shown here is derived from an EMBL/GenBank/DDBJ whole genome shotgun (WGS) entry which is preliminary data.</text>
</comment>
<proteinExistence type="inferred from homology"/>
<dbReference type="PRINTS" id="PR00080">
    <property type="entry name" value="SDRFAMILY"/>
</dbReference>
<dbReference type="CDD" id="cd05233">
    <property type="entry name" value="SDR_c"/>
    <property type="match status" value="1"/>
</dbReference>
<dbReference type="GO" id="GO:0016616">
    <property type="term" value="F:oxidoreductase activity, acting on the CH-OH group of donors, NAD or NADP as acceptor"/>
    <property type="evidence" value="ECO:0007669"/>
    <property type="project" value="TreeGrafter"/>
</dbReference>
<dbReference type="FunFam" id="3.40.50.720:FF:000173">
    <property type="entry name" value="3-oxoacyl-[acyl-carrier protein] reductase"/>
    <property type="match status" value="1"/>
</dbReference>
<dbReference type="InterPro" id="IPR020904">
    <property type="entry name" value="Sc_DH/Rdtase_CS"/>
</dbReference>
<dbReference type="Pfam" id="PF13561">
    <property type="entry name" value="adh_short_C2"/>
    <property type="match status" value="1"/>
</dbReference>
<dbReference type="PROSITE" id="PS00061">
    <property type="entry name" value="ADH_SHORT"/>
    <property type="match status" value="1"/>
</dbReference>
<dbReference type="InterPro" id="IPR036291">
    <property type="entry name" value="NAD(P)-bd_dom_sf"/>
</dbReference>